<dbReference type="EMBL" id="SRYA01000135">
    <property type="protein sequence ID" value="TGY86943.1"/>
    <property type="molecule type" value="Genomic_DNA"/>
</dbReference>
<name>A0AC61RLV3_9FIRM</name>
<dbReference type="Proteomes" id="UP000304953">
    <property type="component" value="Unassembled WGS sequence"/>
</dbReference>
<keyword evidence="2" id="KW-1185">Reference proteome</keyword>
<gene>
    <name evidence="1" type="ORF">E5329_27630</name>
</gene>
<accession>A0AC61RLV3</accession>
<evidence type="ECO:0000313" key="2">
    <source>
        <dbReference type="Proteomes" id="UP000304953"/>
    </source>
</evidence>
<protein>
    <submittedName>
        <fullName evidence="1">Uncharacterized protein</fullName>
    </submittedName>
</protein>
<evidence type="ECO:0000313" key="1">
    <source>
        <dbReference type="EMBL" id="TGY86943.1"/>
    </source>
</evidence>
<sequence>MKQWAAVFTVLNLSAKKKLTKTISHGTMSGKEQEEFMVDKALFMETLRAVQEVAKASQEPMGREEIQEYFKDMELSPQQQEMIYQYFQEPMEKPISEETGRTSQQTKNKKSSGGRKDHTRHYQMYLNEINHISELSREGKEEVYRKLLEGDSSAVSVISTQWLKRITEIAGAYVTGRALVEDLVQEGNMGLLLGMEQLLGAGDQYRELALDSGAMERKLEAYVREAMEQYRQETEGTDHGESSILAKVNLVYEAQKALAEENGTIPGMEELSDYTRIPVDEICDIMALSCKKGEGEKL</sequence>
<comment type="caution">
    <text evidence="1">The sequence shown here is derived from an EMBL/GenBank/DDBJ whole genome shotgun (WGS) entry which is preliminary data.</text>
</comment>
<proteinExistence type="predicted"/>
<organism evidence="1 2">
    <name type="scientific">Petralouisia muris</name>
    <dbReference type="NCBI Taxonomy" id="3032872"/>
    <lineage>
        <taxon>Bacteria</taxon>
        <taxon>Bacillati</taxon>
        <taxon>Bacillota</taxon>
        <taxon>Clostridia</taxon>
        <taxon>Lachnospirales</taxon>
        <taxon>Lachnospiraceae</taxon>
        <taxon>Petralouisia</taxon>
    </lineage>
</organism>
<reference evidence="1" key="1">
    <citation type="submission" date="2019-04" db="EMBL/GenBank/DDBJ databases">
        <title>Microbes associate with the intestines of laboratory mice.</title>
        <authorList>
            <person name="Navarre W."/>
            <person name="Wong E."/>
            <person name="Huang K."/>
            <person name="Tropini C."/>
            <person name="Ng K."/>
            <person name="Yu B."/>
        </authorList>
    </citation>
    <scope>NUCLEOTIDE SEQUENCE</scope>
    <source>
        <strain evidence="1">NM01_1-7b</strain>
    </source>
</reference>